<evidence type="ECO:0000256" key="3">
    <source>
        <dbReference type="ARBA" id="ARBA00022448"/>
    </source>
</evidence>
<feature type="transmembrane region" description="Helical" evidence="11">
    <location>
        <begin position="1072"/>
        <end position="1091"/>
    </location>
</feature>
<feature type="domain" description="ABC transporter" evidence="12">
    <location>
        <begin position="1163"/>
        <end position="1410"/>
    </location>
</feature>
<dbReference type="PROSITE" id="PS50893">
    <property type="entry name" value="ABC_TRANSPORTER_2"/>
    <property type="match status" value="2"/>
</dbReference>
<organism evidence="14">
    <name type="scientific">Psilocybe cubensis</name>
    <name type="common">Psychedelic mushroom</name>
    <name type="synonym">Stropharia cubensis</name>
    <dbReference type="NCBI Taxonomy" id="181762"/>
    <lineage>
        <taxon>Eukaryota</taxon>
        <taxon>Fungi</taxon>
        <taxon>Dikarya</taxon>
        <taxon>Basidiomycota</taxon>
        <taxon>Agaricomycotina</taxon>
        <taxon>Agaricomycetes</taxon>
        <taxon>Agaricomycetidae</taxon>
        <taxon>Agaricales</taxon>
        <taxon>Agaricineae</taxon>
        <taxon>Strophariaceae</taxon>
        <taxon>Psilocybe</taxon>
    </lineage>
</organism>
<evidence type="ECO:0000256" key="10">
    <source>
        <dbReference type="SAM" id="MobiDB-lite"/>
    </source>
</evidence>
<dbReference type="CDD" id="cd18597">
    <property type="entry name" value="ABC_6TM_YOR1_D1_like"/>
    <property type="match status" value="1"/>
</dbReference>
<keyword evidence="4 11" id="KW-0812">Transmembrane</keyword>
<feature type="transmembrane region" description="Helical" evidence="11">
    <location>
        <begin position="257"/>
        <end position="274"/>
    </location>
</feature>
<feature type="domain" description="ABC transmembrane type-1" evidence="13">
    <location>
        <begin position="885"/>
        <end position="1123"/>
    </location>
</feature>
<feature type="transmembrane region" description="Helical" evidence="11">
    <location>
        <begin position="981"/>
        <end position="1000"/>
    </location>
</feature>
<dbReference type="FunFam" id="3.40.50.300:FF:000565">
    <property type="entry name" value="ABC bile acid transporter"/>
    <property type="match status" value="1"/>
</dbReference>
<dbReference type="PANTHER" id="PTHR24223:SF456">
    <property type="entry name" value="MULTIDRUG RESISTANCE-ASSOCIATED PROTEIN LETHAL(2)03659"/>
    <property type="match status" value="1"/>
</dbReference>
<feature type="region of interest" description="Disordered" evidence="10">
    <location>
        <begin position="1"/>
        <end position="47"/>
    </location>
</feature>
<dbReference type="SUPFAM" id="SSF90123">
    <property type="entry name" value="ABC transporter transmembrane region"/>
    <property type="match status" value="2"/>
</dbReference>
<dbReference type="EMBL" id="JAFIQS010000004">
    <property type="protein sequence ID" value="KAG5170272.1"/>
    <property type="molecule type" value="Genomic_DNA"/>
</dbReference>
<dbReference type="InterPro" id="IPR050173">
    <property type="entry name" value="ABC_transporter_C-like"/>
</dbReference>
<dbReference type="GO" id="GO:0140359">
    <property type="term" value="F:ABC-type transporter activity"/>
    <property type="evidence" value="ECO:0007669"/>
    <property type="project" value="InterPro"/>
</dbReference>
<protein>
    <recommendedName>
        <fullName evidence="15">ABC protein</fullName>
    </recommendedName>
</protein>
<evidence type="ECO:0000259" key="13">
    <source>
        <dbReference type="PROSITE" id="PS50929"/>
    </source>
</evidence>
<keyword evidence="8" id="KW-0843">Virulence</keyword>
<evidence type="ECO:0000256" key="7">
    <source>
        <dbReference type="ARBA" id="ARBA00022989"/>
    </source>
</evidence>
<comment type="subcellular location">
    <subcellularLocation>
        <location evidence="1">Membrane</location>
        <topology evidence="1">Multi-pass membrane protein</topology>
    </subcellularLocation>
</comment>
<dbReference type="FunFam" id="1.20.1560.10:FF:000010">
    <property type="entry name" value="Multidrug resistance-associated ABC transporter"/>
    <property type="match status" value="1"/>
</dbReference>
<name>A0A8H7Y011_PSICU</name>
<dbReference type="GO" id="GO:0005524">
    <property type="term" value="F:ATP binding"/>
    <property type="evidence" value="ECO:0007669"/>
    <property type="project" value="UniProtKB-KW"/>
</dbReference>
<evidence type="ECO:0000256" key="8">
    <source>
        <dbReference type="ARBA" id="ARBA00023026"/>
    </source>
</evidence>
<feature type="compositionally biased region" description="Polar residues" evidence="10">
    <location>
        <begin position="19"/>
        <end position="28"/>
    </location>
</feature>
<keyword evidence="5" id="KW-0547">Nucleotide-binding</keyword>
<dbReference type="GO" id="GO:0016887">
    <property type="term" value="F:ATP hydrolysis activity"/>
    <property type="evidence" value="ECO:0007669"/>
    <property type="project" value="InterPro"/>
</dbReference>
<dbReference type="SUPFAM" id="SSF52540">
    <property type="entry name" value="P-loop containing nucleoside triphosphate hydrolases"/>
    <property type="match status" value="2"/>
</dbReference>
<keyword evidence="7 11" id="KW-1133">Transmembrane helix</keyword>
<feature type="transmembrane region" description="Helical" evidence="11">
    <location>
        <begin position="439"/>
        <end position="465"/>
    </location>
</feature>
<dbReference type="Gene3D" id="3.40.50.300">
    <property type="entry name" value="P-loop containing nucleotide triphosphate hydrolases"/>
    <property type="match status" value="2"/>
</dbReference>
<evidence type="ECO:0000256" key="1">
    <source>
        <dbReference type="ARBA" id="ARBA00004141"/>
    </source>
</evidence>
<comment type="caution">
    <text evidence="14">The sequence shown here is derived from an EMBL/GenBank/DDBJ whole genome shotgun (WGS) entry which is preliminary data.</text>
</comment>
<comment type="similarity">
    <text evidence="2">Belongs to the ABC transporter superfamily. ABCC family. Conjugate transporter (TC 3.A.1.208) subfamily.</text>
</comment>
<dbReference type="InterPro" id="IPR011527">
    <property type="entry name" value="ABC1_TM_dom"/>
</dbReference>
<keyword evidence="6" id="KW-0067">ATP-binding</keyword>
<dbReference type="CDD" id="cd18606">
    <property type="entry name" value="ABC_6TM_YOR1_D2_like"/>
    <property type="match status" value="1"/>
</dbReference>
<dbReference type="InterPro" id="IPR017871">
    <property type="entry name" value="ABC_transporter-like_CS"/>
</dbReference>
<sequence>MASGNGNFEGRLGDEKGEPSQSTTVSEKSSLHHEKGQQQQNTSDEVKIDLDFGEVQIRSRTSWWKIWIPNGMPPPPRSSLSNAPDIPLYTASIPSILTFAWVTPLMTLGYQRTLQATDLWKLGESHSSETLSKKLDESWARRKAEADAWNDNLDRGIIGPGPVRRSVWVSRSIFAGTNCTNKYREFEKKWRDVDGRKTASLALALNDTVGLFFWTGGMFKVFGDTSQLMGPIVIKAIINFAKKREAAREHGLPEPNVGIGIAMAIGLFLLTISASIGQHQFFWRSMVTGVLARAALIKSIYKRGVTLTGKARTQITNSDLVNHISTDVSRIDACAQWFHATWTAPIQITVCLTILLFQLGPSALAGFGLFLAIAPLQERAMAQQFSIRKRSMKYTDQRAKTLLEVLGSMRVVKYFSYEMPFLNRIYTIRRNELRGVKNILVSQSANVAFAFSIPVLAATLAFVTYTHVKPGFDVAIIFASLSLFQLLRQPMMFLPRALSATSDARSAISRLRRVFNAETRDFDSLFVDHGLKWAVRVEKATFEWEESLSNQDAAVPHQSLTPFRVEDIDMHVPRGSLVAVVGRVGSGKSSLLLGLIGEMRKVSGTVAFGGRVAYCPQTAWIQNASVRDNIIFGQPFNEERYWKVIEQASLLHDLQLLADGDLTEIGEKGVNLSGGQKQRINVARALYYDADVVIMDDPLSAVDAHVGKALFHDAILGALRNEGKTVIFVTHALHFLSQCDYIYTLRDGRVAEKGTYEELIQANGEFARLDKEFGGNETEQTSDQETQKVEANKEDIMQQLTSSNRRGAGTGKLEGKLIVKEQRSTGSISKAVYKAWFVAGRGWFTAPILVLSVLMMQGSQLTSSYTLVWWQANSFHRAFSFYQTLYAILGISQAISTFLSGCCTDIFSYFVSQNLHHEGITNIFYAPMAFFDTTPMGRIIGVFGKDIDNIDNQLPVSLRMLTLTVSNVLGSVVIITVVEHYFIIAAIVISLGYQYFAAFYRASAREVKRLDSMLRSLLYSHFSESLTGLSTLRTYGEIPRFLKENAYYIDLENRALILTVSNQRWLSIRLDFCGALLVFFVAIFAVTGASGSSAAQVGLILTYTTSLTQACGMLTRQTAEVENYLNSVERIVHYSQTDVMRQEAPHEIPENKPPAEWPQKGAIEFKDLSMKYRPGLPNVLHGISMSIRGGEKIGIVGRTGAGKSSITLALLRIVEYVGKITIDGVDISKIGLKDLRTKIAIIPQEPTIFSGTVRTALDPFSLYDDAHLWDALRRSFLVEDTKTRSSGEESEESATATGRISLDTVLESEGSNLSVGQRSLLSLARALVRETKVVILDEATASVDLETDKKIQHTIQTEFKDRTLICIAHRLRTILNYDRILVLDSGNIVEFDTPLSLFQNADGIFRALCDNSSITEKDFLA</sequence>
<evidence type="ECO:0000256" key="5">
    <source>
        <dbReference type="ARBA" id="ARBA00022741"/>
    </source>
</evidence>
<keyword evidence="3" id="KW-0813">Transport</keyword>
<evidence type="ECO:0000256" key="4">
    <source>
        <dbReference type="ARBA" id="ARBA00022692"/>
    </source>
</evidence>
<dbReference type="InterPro" id="IPR036640">
    <property type="entry name" value="ABC1_TM_sf"/>
</dbReference>
<feature type="transmembrane region" description="Helical" evidence="11">
    <location>
        <begin position="346"/>
        <end position="374"/>
    </location>
</feature>
<dbReference type="Pfam" id="PF00005">
    <property type="entry name" value="ABC_tran"/>
    <property type="match status" value="2"/>
</dbReference>
<dbReference type="CDD" id="cd03250">
    <property type="entry name" value="ABCC_MRP_domain1"/>
    <property type="match status" value="1"/>
</dbReference>
<feature type="domain" description="ABC transmembrane type-1" evidence="13">
    <location>
        <begin position="214"/>
        <end position="503"/>
    </location>
</feature>
<dbReference type="SMART" id="SM00382">
    <property type="entry name" value="AAA"/>
    <property type="match status" value="2"/>
</dbReference>
<dbReference type="InterPro" id="IPR003593">
    <property type="entry name" value="AAA+_ATPase"/>
</dbReference>
<reference evidence="14" key="1">
    <citation type="submission" date="2021-02" db="EMBL/GenBank/DDBJ databases">
        <title>Psilocybe cubensis genome.</title>
        <authorList>
            <person name="Mckernan K.J."/>
            <person name="Crawford S."/>
            <person name="Trippe A."/>
            <person name="Kane L.T."/>
            <person name="Mclaughlin S."/>
        </authorList>
    </citation>
    <scope>NUCLEOTIDE SEQUENCE [LARGE SCALE GENOMIC DNA]</scope>
    <source>
        <strain evidence="14">MGC-MH-2018</strain>
    </source>
</reference>
<dbReference type="PANTHER" id="PTHR24223">
    <property type="entry name" value="ATP-BINDING CASSETTE SUB-FAMILY C"/>
    <property type="match status" value="1"/>
</dbReference>
<proteinExistence type="inferred from homology"/>
<feature type="domain" description="ABC transporter" evidence="12">
    <location>
        <begin position="548"/>
        <end position="772"/>
    </location>
</feature>
<dbReference type="GO" id="GO:0016020">
    <property type="term" value="C:membrane"/>
    <property type="evidence" value="ECO:0007669"/>
    <property type="project" value="UniProtKB-SubCell"/>
</dbReference>
<dbReference type="Gene3D" id="1.20.1560.10">
    <property type="entry name" value="ABC transporter type 1, transmembrane domain"/>
    <property type="match status" value="2"/>
</dbReference>
<evidence type="ECO:0000256" key="9">
    <source>
        <dbReference type="ARBA" id="ARBA00023136"/>
    </source>
</evidence>
<evidence type="ECO:0000256" key="2">
    <source>
        <dbReference type="ARBA" id="ARBA00009726"/>
    </source>
</evidence>
<dbReference type="OrthoDB" id="6500128at2759"/>
<dbReference type="InterPro" id="IPR003439">
    <property type="entry name" value="ABC_transporter-like_ATP-bd"/>
</dbReference>
<dbReference type="PROSITE" id="PS00211">
    <property type="entry name" value="ABC_TRANSPORTER_1"/>
    <property type="match status" value="2"/>
</dbReference>
<evidence type="ECO:0000259" key="12">
    <source>
        <dbReference type="PROSITE" id="PS50893"/>
    </source>
</evidence>
<evidence type="ECO:0000256" key="11">
    <source>
        <dbReference type="SAM" id="Phobius"/>
    </source>
</evidence>
<evidence type="ECO:0000256" key="6">
    <source>
        <dbReference type="ARBA" id="ARBA00022840"/>
    </source>
</evidence>
<dbReference type="Pfam" id="PF00664">
    <property type="entry name" value="ABC_membrane"/>
    <property type="match status" value="2"/>
</dbReference>
<evidence type="ECO:0008006" key="15">
    <source>
        <dbReference type="Google" id="ProtNLM"/>
    </source>
</evidence>
<gene>
    <name evidence="14" type="ORF">JR316_004661</name>
</gene>
<dbReference type="InterPro" id="IPR027417">
    <property type="entry name" value="P-loop_NTPase"/>
</dbReference>
<feature type="transmembrane region" description="Helical" evidence="11">
    <location>
        <begin position="956"/>
        <end position="975"/>
    </location>
</feature>
<feature type="transmembrane region" description="Helical" evidence="11">
    <location>
        <begin position="885"/>
        <end position="911"/>
    </location>
</feature>
<dbReference type="FunFam" id="3.40.50.300:FF:000997">
    <property type="entry name" value="Multidrug resistance-associated protein 1"/>
    <property type="match status" value="1"/>
</dbReference>
<keyword evidence="9 11" id="KW-0472">Membrane</keyword>
<accession>A0A8H7Y011</accession>
<dbReference type="FunFam" id="1.20.1560.10:FF:000061">
    <property type="entry name" value="ATP-binding cassette transporter YOR1"/>
    <property type="match status" value="1"/>
</dbReference>
<evidence type="ECO:0000313" key="14">
    <source>
        <dbReference type="EMBL" id="KAG5170272.1"/>
    </source>
</evidence>
<dbReference type="CDD" id="cd03244">
    <property type="entry name" value="ABCC_MRP_domain2"/>
    <property type="match status" value="1"/>
</dbReference>
<feature type="transmembrane region" description="Helical" evidence="11">
    <location>
        <begin position="471"/>
        <end position="487"/>
    </location>
</feature>
<dbReference type="PROSITE" id="PS50929">
    <property type="entry name" value="ABC_TM1F"/>
    <property type="match status" value="2"/>
</dbReference>